<comment type="caution">
    <text evidence="8">The sequence shown here is derived from an EMBL/GenBank/DDBJ whole genome shotgun (WGS) entry which is preliminary data.</text>
</comment>
<dbReference type="InterPro" id="IPR029060">
    <property type="entry name" value="PIN-like_dom_sf"/>
</dbReference>
<dbReference type="RefSeq" id="WP_182901549.1">
    <property type="nucleotide sequence ID" value="NZ_JAFCNB010000016.1"/>
</dbReference>
<dbReference type="InterPro" id="IPR039018">
    <property type="entry name" value="VapC20-like"/>
</dbReference>
<evidence type="ECO:0000256" key="6">
    <source>
        <dbReference type="HAMAP-Rule" id="MF_00265"/>
    </source>
</evidence>
<evidence type="ECO:0000313" key="9">
    <source>
        <dbReference type="Proteomes" id="UP000674234"/>
    </source>
</evidence>
<dbReference type="AlphaFoldDB" id="A0A941AL77"/>
<dbReference type="GO" id="GO:0016075">
    <property type="term" value="P:rRNA catabolic process"/>
    <property type="evidence" value="ECO:0007669"/>
    <property type="project" value="TreeGrafter"/>
</dbReference>
<dbReference type="InterPro" id="IPR022907">
    <property type="entry name" value="VapC_family"/>
</dbReference>
<proteinExistence type="inferred from homology"/>
<keyword evidence="2 6" id="KW-0540">Nuclease</keyword>
<keyword evidence="5 6" id="KW-0460">Magnesium</keyword>
<dbReference type="PANTHER" id="PTHR42188">
    <property type="entry name" value="23S RRNA-SPECIFIC ENDONUCLEASE VAPC20"/>
    <property type="match status" value="1"/>
</dbReference>
<keyword evidence="1 6" id="KW-1277">Toxin-antitoxin system</keyword>
<keyword evidence="4 6" id="KW-0378">Hydrolase</keyword>
<dbReference type="Pfam" id="PF01850">
    <property type="entry name" value="PIN"/>
    <property type="match status" value="1"/>
</dbReference>
<dbReference type="SUPFAM" id="SSF88723">
    <property type="entry name" value="PIN domain-like"/>
    <property type="match status" value="1"/>
</dbReference>
<dbReference type="GO" id="GO:0016787">
    <property type="term" value="F:hydrolase activity"/>
    <property type="evidence" value="ECO:0007669"/>
    <property type="project" value="UniProtKB-KW"/>
</dbReference>
<evidence type="ECO:0000256" key="4">
    <source>
        <dbReference type="ARBA" id="ARBA00022801"/>
    </source>
</evidence>
<keyword evidence="3 6" id="KW-0479">Metal-binding</keyword>
<feature type="binding site" evidence="6">
    <location>
        <position position="5"/>
    </location>
    <ligand>
        <name>Mg(2+)</name>
        <dbReference type="ChEBI" id="CHEBI:18420"/>
    </ligand>
</feature>
<accession>A0A941AL77</accession>
<dbReference type="EC" id="3.1.-.-" evidence="6"/>
<reference evidence="8" key="1">
    <citation type="submission" date="2021-02" db="EMBL/GenBank/DDBJ databases">
        <title>Draft genome sequence of Microbispora sp. RL4-1S isolated from rice leaves in Thailand.</title>
        <authorList>
            <person name="Muangham S."/>
            <person name="Duangmal K."/>
        </authorList>
    </citation>
    <scope>NUCLEOTIDE SEQUENCE</scope>
    <source>
        <strain evidence="8">RL4-1S</strain>
    </source>
</reference>
<dbReference type="PANTHER" id="PTHR42188:SF1">
    <property type="entry name" value="23S RRNA-SPECIFIC ENDONUCLEASE VAPC20"/>
    <property type="match status" value="1"/>
</dbReference>
<comment type="function">
    <text evidence="6">Toxic component of a toxin-antitoxin (TA) system. An RNase.</text>
</comment>
<sequence length="137" mass="14984">MLLCDTGVLLAAGNAKDEHHQACLKLLRQAEGPLLVPSPVMGEVGYLLESRVGPQAEVTFLKSFGGNGFHVAELEDEDLPRMAELVERYVDLPLGLVDAAVIAIAERLGLREVATVDHRHFRIVRPRHVEAFTLLPG</sequence>
<evidence type="ECO:0000256" key="2">
    <source>
        <dbReference type="ARBA" id="ARBA00022722"/>
    </source>
</evidence>
<feature type="domain" description="PIN" evidence="7">
    <location>
        <begin position="3"/>
        <end position="123"/>
    </location>
</feature>
<dbReference type="GO" id="GO:0004521">
    <property type="term" value="F:RNA endonuclease activity"/>
    <property type="evidence" value="ECO:0007669"/>
    <property type="project" value="InterPro"/>
</dbReference>
<protein>
    <recommendedName>
        <fullName evidence="6">Ribonuclease VapC</fullName>
        <shortName evidence="6">RNase VapC</shortName>
        <ecNumber evidence="6">3.1.-.-</ecNumber>
    </recommendedName>
    <alternativeName>
        <fullName evidence="6">Toxin VapC</fullName>
    </alternativeName>
</protein>
<comment type="cofactor">
    <cofactor evidence="6">
        <name>Mg(2+)</name>
        <dbReference type="ChEBI" id="CHEBI:18420"/>
    </cofactor>
</comment>
<name>A0A941AL77_9ACTN</name>
<dbReference type="EMBL" id="JAFCNB010000016">
    <property type="protein sequence ID" value="MBP2706932.1"/>
    <property type="molecule type" value="Genomic_DNA"/>
</dbReference>
<evidence type="ECO:0000259" key="7">
    <source>
        <dbReference type="Pfam" id="PF01850"/>
    </source>
</evidence>
<evidence type="ECO:0000313" key="8">
    <source>
        <dbReference type="EMBL" id="MBP2706932.1"/>
    </source>
</evidence>
<dbReference type="GO" id="GO:0090729">
    <property type="term" value="F:toxin activity"/>
    <property type="evidence" value="ECO:0007669"/>
    <property type="project" value="UniProtKB-KW"/>
</dbReference>
<keyword evidence="9" id="KW-1185">Reference proteome</keyword>
<evidence type="ECO:0000256" key="5">
    <source>
        <dbReference type="ARBA" id="ARBA00022842"/>
    </source>
</evidence>
<gene>
    <name evidence="6" type="primary">vapC</name>
    <name evidence="8" type="ORF">JOL79_24400</name>
</gene>
<feature type="binding site" evidence="6">
    <location>
        <position position="98"/>
    </location>
    <ligand>
        <name>Mg(2+)</name>
        <dbReference type="ChEBI" id="CHEBI:18420"/>
    </ligand>
</feature>
<evidence type="ECO:0000256" key="3">
    <source>
        <dbReference type="ARBA" id="ARBA00022723"/>
    </source>
</evidence>
<dbReference type="Proteomes" id="UP000674234">
    <property type="component" value="Unassembled WGS sequence"/>
</dbReference>
<evidence type="ECO:0000256" key="1">
    <source>
        <dbReference type="ARBA" id="ARBA00022649"/>
    </source>
</evidence>
<dbReference type="InterPro" id="IPR002716">
    <property type="entry name" value="PIN_dom"/>
</dbReference>
<dbReference type="HAMAP" id="MF_00265">
    <property type="entry name" value="VapC_Nob1"/>
    <property type="match status" value="1"/>
</dbReference>
<keyword evidence="6" id="KW-0800">Toxin</keyword>
<comment type="similarity">
    <text evidence="6">Belongs to the PINc/VapC protein family.</text>
</comment>
<dbReference type="GO" id="GO:0000287">
    <property type="term" value="F:magnesium ion binding"/>
    <property type="evidence" value="ECO:0007669"/>
    <property type="project" value="UniProtKB-UniRule"/>
</dbReference>
<organism evidence="8 9">
    <name type="scientific">Microbispora oryzae</name>
    <dbReference type="NCBI Taxonomy" id="2806554"/>
    <lineage>
        <taxon>Bacteria</taxon>
        <taxon>Bacillati</taxon>
        <taxon>Actinomycetota</taxon>
        <taxon>Actinomycetes</taxon>
        <taxon>Streptosporangiales</taxon>
        <taxon>Streptosporangiaceae</taxon>
        <taxon>Microbispora</taxon>
    </lineage>
</organism>
<dbReference type="Gene3D" id="3.40.50.1010">
    <property type="entry name" value="5'-nuclease"/>
    <property type="match status" value="1"/>
</dbReference>